<organism evidence="2 3">
    <name type="scientific">Biomphalaria glabrata</name>
    <name type="common">Bloodfluke planorb</name>
    <name type="synonym">Freshwater snail</name>
    <dbReference type="NCBI Taxonomy" id="6526"/>
    <lineage>
        <taxon>Eukaryota</taxon>
        <taxon>Metazoa</taxon>
        <taxon>Spiralia</taxon>
        <taxon>Lophotrochozoa</taxon>
        <taxon>Mollusca</taxon>
        <taxon>Gastropoda</taxon>
        <taxon>Heterobranchia</taxon>
        <taxon>Euthyneura</taxon>
        <taxon>Panpulmonata</taxon>
        <taxon>Hygrophila</taxon>
        <taxon>Lymnaeoidea</taxon>
        <taxon>Planorbidae</taxon>
        <taxon>Biomphalaria</taxon>
    </lineage>
</organism>
<feature type="region of interest" description="Disordered" evidence="1">
    <location>
        <begin position="207"/>
        <end position="252"/>
    </location>
</feature>
<dbReference type="OrthoDB" id="10038545at2759"/>
<feature type="region of interest" description="Disordered" evidence="1">
    <location>
        <begin position="1"/>
        <end position="26"/>
    </location>
</feature>
<protein>
    <submittedName>
        <fullName evidence="3">Uncharacterized protein LOC129928327 isoform X1</fullName>
    </submittedName>
</protein>
<dbReference type="InterPro" id="IPR009003">
    <property type="entry name" value="Peptidase_S1_PA"/>
</dbReference>
<sequence length="451" mass="51821">MFTLKPNEDSKDTRLKSSGQPGDVSRWGFRQDQLCNTGQSQTCNGNIECQPTCSNSRTSRIDDDQFYGNHETQEFKEEADLHRHYANCTKNPGHKEFINIDKFTLNHLPANHRDQDLYDLIKAMAGLTVRVNLEKTSPNRPEFWPNTTKPYPFFKGSRSGTGMIWNVEKRIDEEYFDSLPGNRRIGTLRDGLLNMFDVHTFKQTNGQVKVSDEDYESVTDDDEDYEPAANEYDGNEPVPHGDEDNDHVMNDDDDPNKEYTVCWCNKCQRSQSPSRVWWELETYTATHVVFDAIEASGTSLKLFYDRDESPKVIIDKVKVVDAKPDTDLCRLRGVTCDENVGPKLLELWQEYYDVWERVFDKYDKTRNVDRLTFIVSHPHGCPKQVSIGQWKEKQENGRQRKRFTYTTCTCPGSSGAFVHCVGFGGWWANQLVHTGCTEQSGFNYSGIGDVV</sequence>
<feature type="compositionally biased region" description="Basic and acidic residues" evidence="1">
    <location>
        <begin position="1"/>
        <end position="15"/>
    </location>
</feature>
<gene>
    <name evidence="3" type="primary">LOC129928327</name>
</gene>
<evidence type="ECO:0000313" key="2">
    <source>
        <dbReference type="Proteomes" id="UP001165740"/>
    </source>
</evidence>
<proteinExistence type="predicted"/>
<name>A0A9W3BFL0_BIOGL</name>
<evidence type="ECO:0000313" key="3">
    <source>
        <dbReference type="RefSeq" id="XP_055898228.1"/>
    </source>
</evidence>
<accession>A0A9W3BFL0</accession>
<evidence type="ECO:0000256" key="1">
    <source>
        <dbReference type="SAM" id="MobiDB-lite"/>
    </source>
</evidence>
<dbReference type="GeneID" id="129928327"/>
<dbReference type="AlphaFoldDB" id="A0A9W3BFL0"/>
<reference evidence="3" key="1">
    <citation type="submission" date="2025-08" db="UniProtKB">
        <authorList>
            <consortium name="RefSeq"/>
        </authorList>
    </citation>
    <scope>IDENTIFICATION</scope>
</reference>
<feature type="compositionally biased region" description="Acidic residues" evidence="1">
    <location>
        <begin position="213"/>
        <end position="226"/>
    </location>
</feature>
<dbReference type="Proteomes" id="UP001165740">
    <property type="component" value="Chromosome 9"/>
</dbReference>
<feature type="compositionally biased region" description="Basic and acidic residues" evidence="1">
    <location>
        <begin position="239"/>
        <end position="250"/>
    </location>
</feature>
<keyword evidence="2" id="KW-1185">Reference proteome</keyword>
<dbReference type="SUPFAM" id="SSF50494">
    <property type="entry name" value="Trypsin-like serine proteases"/>
    <property type="match status" value="1"/>
</dbReference>
<dbReference type="RefSeq" id="XP_055898228.1">
    <property type="nucleotide sequence ID" value="XM_056042253.1"/>
</dbReference>